<organism evidence="1 2">
    <name type="scientific">Polyangium jinanense</name>
    <dbReference type="NCBI Taxonomy" id="2829994"/>
    <lineage>
        <taxon>Bacteria</taxon>
        <taxon>Pseudomonadati</taxon>
        <taxon>Myxococcota</taxon>
        <taxon>Polyangia</taxon>
        <taxon>Polyangiales</taxon>
        <taxon>Polyangiaceae</taxon>
        <taxon>Polyangium</taxon>
    </lineage>
</organism>
<dbReference type="Proteomes" id="UP001151081">
    <property type="component" value="Unassembled WGS sequence"/>
</dbReference>
<comment type="caution">
    <text evidence="1">The sequence shown here is derived from an EMBL/GenBank/DDBJ whole genome shotgun (WGS) entry which is preliminary data.</text>
</comment>
<dbReference type="AlphaFoldDB" id="A0A9X4ARW7"/>
<accession>A0A9X4ARW7</accession>
<proteinExistence type="predicted"/>
<name>A0A9X4ARW7_9BACT</name>
<keyword evidence="2" id="KW-1185">Reference proteome</keyword>
<dbReference type="EMBL" id="JAGTJJ010000002">
    <property type="protein sequence ID" value="MDC3980587.1"/>
    <property type="molecule type" value="Genomic_DNA"/>
</dbReference>
<gene>
    <name evidence="1" type="ORF">KEG57_08785</name>
</gene>
<evidence type="ECO:0000313" key="1">
    <source>
        <dbReference type="EMBL" id="MDC3980587.1"/>
    </source>
</evidence>
<reference evidence="1 2" key="1">
    <citation type="submission" date="2021-04" db="EMBL/GenBank/DDBJ databases">
        <title>Genome analysis of Polyangium sp.</title>
        <authorList>
            <person name="Li Y."/>
            <person name="Wang J."/>
        </authorList>
    </citation>
    <scope>NUCLEOTIDE SEQUENCE [LARGE SCALE GENOMIC DNA]</scope>
    <source>
        <strain evidence="1 2">SDU14</strain>
    </source>
</reference>
<dbReference type="RefSeq" id="WP_272417624.1">
    <property type="nucleotide sequence ID" value="NZ_JAGTJJ010000002.1"/>
</dbReference>
<evidence type="ECO:0000313" key="2">
    <source>
        <dbReference type="Proteomes" id="UP001151081"/>
    </source>
</evidence>
<protein>
    <submittedName>
        <fullName evidence="1">Uncharacterized protein</fullName>
    </submittedName>
</protein>
<sequence length="106" mass="10646">MWRTTRVVIPDLAPAAPIPALPLAAPEAPDLLGGALGRLESALDALAQDGVLSARIPPLAPALANVGLRAMAATYSRLEAARAAGDLGEATRAFADAAISVALARA</sequence>